<feature type="compositionally biased region" description="Basic and acidic residues" evidence="6">
    <location>
        <begin position="713"/>
        <end position="725"/>
    </location>
</feature>
<evidence type="ECO:0000256" key="8">
    <source>
        <dbReference type="SAM" id="SignalP"/>
    </source>
</evidence>
<dbReference type="Proteomes" id="UP000583944">
    <property type="component" value="Unassembled WGS sequence"/>
</dbReference>
<feature type="compositionally biased region" description="Polar residues" evidence="6">
    <location>
        <begin position="621"/>
        <end position="630"/>
    </location>
</feature>
<keyword evidence="4" id="KW-0112">Calmodulin-binding</keyword>
<evidence type="ECO:0008006" key="11">
    <source>
        <dbReference type="Google" id="ProtNLM"/>
    </source>
</evidence>
<evidence type="ECO:0000256" key="7">
    <source>
        <dbReference type="SAM" id="Phobius"/>
    </source>
</evidence>
<proteinExistence type="predicted"/>
<dbReference type="Pfam" id="PF00612">
    <property type="entry name" value="IQ"/>
    <property type="match status" value="10"/>
</dbReference>
<feature type="signal peptide" evidence="8">
    <location>
        <begin position="1"/>
        <end position="16"/>
    </location>
</feature>
<feature type="compositionally biased region" description="Polar residues" evidence="6">
    <location>
        <begin position="586"/>
        <end position="597"/>
    </location>
</feature>
<keyword evidence="5" id="KW-0175">Coiled coil</keyword>
<reference evidence="9 10" key="1">
    <citation type="journal article" date="2019" name="Genome Biol. Evol.">
        <title>Nanopore Sequencing Significantly Improves Genome Assembly of the Protozoan Parasite Trypanosoma cruzi.</title>
        <authorList>
            <person name="Diaz-Viraque F."/>
            <person name="Pita S."/>
            <person name="Greif G."/>
            <person name="de Souza R.C.M."/>
            <person name="Iraola G."/>
            <person name="Robello C."/>
        </authorList>
    </citation>
    <scope>NUCLEOTIDE SEQUENCE [LARGE SCALE GENOMIC DNA]</scope>
    <source>
        <strain evidence="9 10">Berenice</strain>
    </source>
</reference>
<dbReference type="VEuPathDB" id="TriTrypDB:ECC02_002122"/>
<dbReference type="SMART" id="SM00028">
    <property type="entry name" value="TPR"/>
    <property type="match status" value="4"/>
</dbReference>
<feature type="chain" id="PRO_5029896111" description="Flagellar Member 7" evidence="8">
    <location>
        <begin position="17"/>
        <end position="1729"/>
    </location>
</feature>
<feature type="coiled-coil region" evidence="5">
    <location>
        <begin position="811"/>
        <end position="838"/>
    </location>
</feature>
<dbReference type="PANTHER" id="PTHR22706">
    <property type="entry name" value="ASSEMBLY FACTOR FOR SPINDLE MICROTUBULES"/>
    <property type="match status" value="1"/>
</dbReference>
<name>A0A7J6YDM5_TRYCR</name>
<dbReference type="InterPro" id="IPR051185">
    <property type="entry name" value="ASPM"/>
</dbReference>
<dbReference type="GO" id="GO:0005737">
    <property type="term" value="C:cytoplasm"/>
    <property type="evidence" value="ECO:0007669"/>
    <property type="project" value="UniProtKB-SubCell"/>
</dbReference>
<dbReference type="Gene3D" id="1.25.40.10">
    <property type="entry name" value="Tetratricopeptide repeat domain"/>
    <property type="match status" value="1"/>
</dbReference>
<dbReference type="GO" id="GO:0007051">
    <property type="term" value="P:spindle organization"/>
    <property type="evidence" value="ECO:0007669"/>
    <property type="project" value="TreeGrafter"/>
</dbReference>
<gene>
    <name evidence="9" type="ORF">ECC02_002122</name>
</gene>
<keyword evidence="8" id="KW-0732">Signal</keyword>
<feature type="region of interest" description="Disordered" evidence="6">
    <location>
        <begin position="85"/>
        <end position="111"/>
    </location>
</feature>
<evidence type="ECO:0000256" key="3">
    <source>
        <dbReference type="ARBA" id="ARBA00022737"/>
    </source>
</evidence>
<keyword evidence="3" id="KW-0677">Repeat</keyword>
<keyword evidence="2" id="KW-0963">Cytoplasm</keyword>
<feature type="region of interest" description="Disordered" evidence="6">
    <location>
        <begin position="424"/>
        <end position="455"/>
    </location>
</feature>
<feature type="region of interest" description="Disordered" evidence="6">
    <location>
        <begin position="586"/>
        <end position="638"/>
    </location>
</feature>
<keyword evidence="7" id="KW-0812">Transmembrane</keyword>
<keyword evidence="7" id="KW-0472">Membrane</keyword>
<feature type="transmembrane region" description="Helical" evidence="7">
    <location>
        <begin position="47"/>
        <end position="73"/>
    </location>
</feature>
<dbReference type="InterPro" id="IPR027417">
    <property type="entry name" value="P-loop_NTPase"/>
</dbReference>
<comment type="caution">
    <text evidence="9">The sequence shown here is derived from an EMBL/GenBank/DDBJ whole genome shotgun (WGS) entry which is preliminary data.</text>
</comment>
<feature type="region of interest" description="Disordered" evidence="6">
    <location>
        <begin position="682"/>
        <end position="746"/>
    </location>
</feature>
<dbReference type="PANTHER" id="PTHR22706:SF1">
    <property type="entry name" value="ASSEMBLY FACTOR FOR SPINDLE MICROTUBULES"/>
    <property type="match status" value="1"/>
</dbReference>
<protein>
    <recommendedName>
        <fullName evidence="11">Flagellar Member 7</fullName>
    </recommendedName>
</protein>
<evidence type="ECO:0000313" key="10">
    <source>
        <dbReference type="Proteomes" id="UP000583944"/>
    </source>
</evidence>
<dbReference type="SMART" id="SM00015">
    <property type="entry name" value="IQ"/>
    <property type="match status" value="17"/>
</dbReference>
<dbReference type="SUPFAM" id="SSF48452">
    <property type="entry name" value="TPR-like"/>
    <property type="match status" value="1"/>
</dbReference>
<feature type="coiled-coil region" evidence="5">
    <location>
        <begin position="1478"/>
        <end position="1538"/>
    </location>
</feature>
<dbReference type="VEuPathDB" id="TriTrypDB:BCY84_11510"/>
<dbReference type="EMBL" id="JABDHM010000010">
    <property type="protein sequence ID" value="KAF5224817.1"/>
    <property type="molecule type" value="Genomic_DNA"/>
</dbReference>
<dbReference type="GO" id="GO:0051295">
    <property type="term" value="P:establishment of meiotic spindle localization"/>
    <property type="evidence" value="ECO:0007669"/>
    <property type="project" value="TreeGrafter"/>
</dbReference>
<evidence type="ECO:0000256" key="6">
    <source>
        <dbReference type="SAM" id="MobiDB-lite"/>
    </source>
</evidence>
<evidence type="ECO:0000313" key="9">
    <source>
        <dbReference type="EMBL" id="KAF5224817.1"/>
    </source>
</evidence>
<accession>A0A7J6YDM5</accession>
<dbReference type="SUPFAM" id="SSF52540">
    <property type="entry name" value="P-loop containing nucleoside triphosphate hydrolases"/>
    <property type="match status" value="1"/>
</dbReference>
<evidence type="ECO:0000256" key="5">
    <source>
        <dbReference type="SAM" id="Coils"/>
    </source>
</evidence>
<dbReference type="GO" id="GO:0000922">
    <property type="term" value="C:spindle pole"/>
    <property type="evidence" value="ECO:0007669"/>
    <property type="project" value="TreeGrafter"/>
</dbReference>
<feature type="compositionally biased region" description="Polar residues" evidence="6">
    <location>
        <begin position="682"/>
        <end position="696"/>
    </location>
</feature>
<organism evidence="9 10">
    <name type="scientific">Trypanosoma cruzi</name>
    <dbReference type="NCBI Taxonomy" id="5693"/>
    <lineage>
        <taxon>Eukaryota</taxon>
        <taxon>Discoba</taxon>
        <taxon>Euglenozoa</taxon>
        <taxon>Kinetoplastea</taxon>
        <taxon>Metakinetoplastina</taxon>
        <taxon>Trypanosomatida</taxon>
        <taxon>Trypanosomatidae</taxon>
        <taxon>Trypanosoma</taxon>
        <taxon>Schizotrypanum</taxon>
    </lineage>
</organism>
<evidence type="ECO:0000256" key="2">
    <source>
        <dbReference type="ARBA" id="ARBA00022490"/>
    </source>
</evidence>
<evidence type="ECO:0000256" key="4">
    <source>
        <dbReference type="ARBA" id="ARBA00022860"/>
    </source>
</evidence>
<dbReference type="PROSITE" id="PS50096">
    <property type="entry name" value="IQ"/>
    <property type="match status" value="10"/>
</dbReference>
<dbReference type="InterPro" id="IPR019734">
    <property type="entry name" value="TPR_rpt"/>
</dbReference>
<dbReference type="GO" id="GO:0005516">
    <property type="term" value="F:calmodulin binding"/>
    <property type="evidence" value="ECO:0007669"/>
    <property type="project" value="UniProtKB-KW"/>
</dbReference>
<dbReference type="InterPro" id="IPR011990">
    <property type="entry name" value="TPR-like_helical_dom_sf"/>
</dbReference>
<dbReference type="Gene3D" id="1.20.5.190">
    <property type="match status" value="4"/>
</dbReference>
<keyword evidence="7" id="KW-1133">Transmembrane helix</keyword>
<dbReference type="GO" id="GO:0000278">
    <property type="term" value="P:mitotic cell cycle"/>
    <property type="evidence" value="ECO:0007669"/>
    <property type="project" value="TreeGrafter"/>
</dbReference>
<comment type="subcellular location">
    <subcellularLocation>
        <location evidence="1">Cytoplasm</location>
    </subcellularLocation>
</comment>
<dbReference type="InterPro" id="IPR000048">
    <property type="entry name" value="IQ_motif_EF-hand-BS"/>
</dbReference>
<feature type="compositionally biased region" description="Basic and acidic residues" evidence="6">
    <location>
        <begin position="733"/>
        <end position="746"/>
    </location>
</feature>
<feature type="coiled-coil region" evidence="5">
    <location>
        <begin position="324"/>
        <end position="351"/>
    </location>
</feature>
<evidence type="ECO:0000256" key="1">
    <source>
        <dbReference type="ARBA" id="ARBA00004496"/>
    </source>
</evidence>
<sequence>MFFFCFFFFVASFSRAMMLPCLQHDHIPHRSPFLYSWHLSVETTTVFLFFFSFFFFFTFISIPCESLQIYIFILLEATQRVGKGGKKKKEPLTSQNKQEKRQTTKKRGMALSTHRSVRVSPSAAEEWMMSLTAQGAIGTVNPENPSSVVSAIRFLLQMSIELDNHGNYVESVKCAESALLLRHVNEATVTPLLAPLIAAELIPRGRSRTVDQAEDLVLCCNNHAVAAFNEKQFLAAEFFLGKALFLTDLRGKEEANYFIGAESRRLRLRAATLNNLGCMEKRRQRLEESLGYLRQAVELEVSLDTTSRGSPSTYLNLCTVLNELSQHHEAVNAAENAIAALEEQMSRQNKEQLPVSAMMLVVGLYNLGVSLEHRGRDDDDFKARAAYNRALEVSRRHFVDPNCPTVELAMAAVRRMHAETAFHVDRVEAKSQRRKKLPSDPTRPLKPLPQEKEEQNLVQTLPKDLHEAPEKSWPQLQQQPPKVPISPLVPVTEAVAYDASQSQSIHSRISCPASERSVVSVPFASPVNSWSRGAPSSLPSVGTPASVRSAPIPIQAHTVPGPAAPRAVASSRVSIAFHADIPTATGQRSSLFQSQRVPSGDGKQPLPRPAVLAPIVREADSTPTTTNTASKGERRLSLSSVLQPRLSQKAAGSFDSVTASGVLNPFSRRVFENVASQDQQRRSSVFTSLRSVTGSEAQAMEKHVRRSMLQQSKAEEAKRRADVPGRRGSAAAKAKEREQKRLAREEARNDAEMAEVLYEKFVNGMRADKLNRCHSAAIQIQRIWRGCLARTLLYRMVVAARKIQRVFRVYLVKLIAARRAEEERLAKIQAEREKQEMGAAIVLQVRVRQFLRRLEIRRAYFARKMRRYYSARRIQRGYRAYLRWKEETIAALMEAQRLEERRKMQLAMNAARRIQWVFKRYLRRKEEIKASELLLRSERAAAKIQALVRGVLARAWFSYYKLYRRQQELRSAANQKRIILIQACARVLLAVQLRRLKEVDLLHRLHQAQLRRAATKIQCQWRLRVARIKFERLLAEHEMRMRRATKIQRWYATCILRRRFLEVHERNRRQTAALKIKQWYHDRKLYIKEKELARYHAYLARRQRLALLQAQSIVLLQAWGRCFISTVLVRSVRSSFLRFTLYTEVFQRIGRGYAGRRLACRIRCRLLYESRMRVEHHRRTVAACVVQRAWRCAMAKDTVELLRRRHAASLCISKHYRGYMCRKELVRLREAKRLEKETRAVLVMQRAARQFLQRLELVRLDRYHRIRRQKKLAHMRREEAAVTFQAAWRGRATRMALERERKALEALAVHVVKIQQAWRTRKFRRNINAEVKRRSHERMSRSRAALTVQCFWRKMMAAEEAARLRELSRLRQAKAAVIQSWWRRFLAKWELEALRNQRREEMALQLHYMERWENTVTLVNTALRVCLAQQQLLARKRKQLLTLLTDKERERFLSRNGAAIKIQAVYRGHYERVYARGIRREKEEEERCKRHREALEKRSAVIIQCAYRSWRALREANARRAAKRAKALEEEMEHLTTVDPHEVVRQLFWVYEFTTKRDLAKISLESSNARRRAAEVIQRGIRQWLARRQLAKLRREKAETHAAKTIQAYWIQHRSREMQKSSERECRAAVIIQAHFRGSLVRREWEQLRKQMAYEQQHKVLDEEIYDRAATTLQSFWRRIWAQHMAEQLREERRTIKVQQVLDEAASTIQRAYRHYRQRRSIAGSKNVI</sequence>